<dbReference type="GO" id="GO:0140359">
    <property type="term" value="F:ABC-type transporter activity"/>
    <property type="evidence" value="ECO:0007669"/>
    <property type="project" value="InterPro"/>
</dbReference>
<evidence type="ECO:0000256" key="3">
    <source>
        <dbReference type="ARBA" id="ARBA00022448"/>
    </source>
</evidence>
<keyword evidence="3" id="KW-0813">Transport</keyword>
<feature type="transmembrane region" description="Helical" evidence="9">
    <location>
        <begin position="297"/>
        <end position="319"/>
    </location>
</feature>
<comment type="subcellular location">
    <subcellularLocation>
        <location evidence="1">Membrane</location>
        <topology evidence="1">Multi-pass membrane protein</topology>
    </subcellularLocation>
</comment>
<comment type="similarity">
    <text evidence="2">Belongs to the ABC transporter superfamily. ABCC family. Conjugate transporter (TC 3.A.1.208) subfamily.</text>
</comment>
<keyword evidence="12" id="KW-1185">Reference proteome</keyword>
<evidence type="ECO:0000256" key="8">
    <source>
        <dbReference type="ARBA" id="ARBA00023136"/>
    </source>
</evidence>
<evidence type="ECO:0000259" key="10">
    <source>
        <dbReference type="PROSITE" id="PS50929"/>
    </source>
</evidence>
<evidence type="ECO:0000256" key="6">
    <source>
        <dbReference type="ARBA" id="ARBA00022840"/>
    </source>
</evidence>
<sequence>MGLSIINFVIRNGQCCFCCHNSESLIWGNLIQVFGVLCEAQYFQNVMRAGYRLRATLVAAVFRKSLRLTHEGQRKFASGKITNLMTTDAEALQQICQSLHTLWSAPFRIIVAMVLLYQHLNVASLLGALMLVLLFPIQTFVISRMQKLSKEGLQRTDKRIGLMNEILAAMDTVKCYAWESSFQDKVQGVRDDELSWFRKASLLGACNSFILKSIPVMATVISFGMYTLLGGNLTLLLTAEILLMVVNANVSLKRLEELFLAEERIRLPNPLLDPWLPAVSIKNGSFSWDSKVSCITYSAYALLMFSLVMLAHAIAFYCINHLCMISSSYGLAGLLVRFNYAFL</sequence>
<dbReference type="Pfam" id="PF00664">
    <property type="entry name" value="ABC_membrane"/>
    <property type="match status" value="1"/>
</dbReference>
<evidence type="ECO:0000256" key="1">
    <source>
        <dbReference type="ARBA" id="ARBA00004141"/>
    </source>
</evidence>
<dbReference type="CDD" id="cd18579">
    <property type="entry name" value="ABC_6TM_ABCC_D1"/>
    <property type="match status" value="1"/>
</dbReference>
<gene>
    <name evidence="11" type="ORF">NC653_027596</name>
</gene>
<dbReference type="PROSITE" id="PS50929">
    <property type="entry name" value="ABC_TM1F"/>
    <property type="match status" value="1"/>
</dbReference>
<evidence type="ECO:0000256" key="5">
    <source>
        <dbReference type="ARBA" id="ARBA00022741"/>
    </source>
</evidence>
<dbReference type="InterPro" id="IPR011527">
    <property type="entry name" value="ABC1_TM_dom"/>
</dbReference>
<accession>A0AAD6Q5D0</accession>
<keyword evidence="7 9" id="KW-1133">Transmembrane helix</keyword>
<dbReference type="GO" id="GO:0005524">
    <property type="term" value="F:ATP binding"/>
    <property type="evidence" value="ECO:0007669"/>
    <property type="project" value="UniProtKB-KW"/>
</dbReference>
<dbReference type="Gene3D" id="1.20.1560.10">
    <property type="entry name" value="ABC transporter type 1, transmembrane domain"/>
    <property type="match status" value="1"/>
</dbReference>
<dbReference type="EMBL" id="JAQIZT010000011">
    <property type="protein sequence ID" value="KAJ6979492.1"/>
    <property type="molecule type" value="Genomic_DNA"/>
</dbReference>
<dbReference type="InterPro" id="IPR044746">
    <property type="entry name" value="ABCC_6TM_D1"/>
</dbReference>
<dbReference type="InterPro" id="IPR050173">
    <property type="entry name" value="ABC_transporter_C-like"/>
</dbReference>
<evidence type="ECO:0000313" key="11">
    <source>
        <dbReference type="EMBL" id="KAJ6979492.1"/>
    </source>
</evidence>
<keyword evidence="8 9" id="KW-0472">Membrane</keyword>
<dbReference type="GO" id="GO:0016020">
    <property type="term" value="C:membrane"/>
    <property type="evidence" value="ECO:0007669"/>
    <property type="project" value="UniProtKB-SubCell"/>
</dbReference>
<dbReference type="PANTHER" id="PTHR24223:SF456">
    <property type="entry name" value="MULTIDRUG RESISTANCE-ASSOCIATED PROTEIN LETHAL(2)03659"/>
    <property type="match status" value="1"/>
</dbReference>
<feature type="domain" description="ABC transmembrane type-1" evidence="10">
    <location>
        <begin position="30"/>
        <end position="235"/>
    </location>
</feature>
<dbReference type="PANTHER" id="PTHR24223">
    <property type="entry name" value="ATP-BINDING CASSETTE SUB-FAMILY C"/>
    <property type="match status" value="1"/>
</dbReference>
<evidence type="ECO:0000256" key="9">
    <source>
        <dbReference type="SAM" id="Phobius"/>
    </source>
</evidence>
<comment type="caution">
    <text evidence="11">The sequence shown here is derived from an EMBL/GenBank/DDBJ whole genome shotgun (WGS) entry which is preliminary data.</text>
</comment>
<keyword evidence="4 9" id="KW-0812">Transmembrane</keyword>
<evidence type="ECO:0000256" key="2">
    <source>
        <dbReference type="ARBA" id="ARBA00009726"/>
    </source>
</evidence>
<organism evidence="11 12">
    <name type="scientific">Populus alba x Populus x berolinensis</name>
    <dbReference type="NCBI Taxonomy" id="444605"/>
    <lineage>
        <taxon>Eukaryota</taxon>
        <taxon>Viridiplantae</taxon>
        <taxon>Streptophyta</taxon>
        <taxon>Embryophyta</taxon>
        <taxon>Tracheophyta</taxon>
        <taxon>Spermatophyta</taxon>
        <taxon>Magnoliopsida</taxon>
        <taxon>eudicotyledons</taxon>
        <taxon>Gunneridae</taxon>
        <taxon>Pentapetalae</taxon>
        <taxon>rosids</taxon>
        <taxon>fabids</taxon>
        <taxon>Malpighiales</taxon>
        <taxon>Salicaceae</taxon>
        <taxon>Saliceae</taxon>
        <taxon>Populus</taxon>
    </lineage>
</organism>
<dbReference type="InterPro" id="IPR036640">
    <property type="entry name" value="ABC1_TM_sf"/>
</dbReference>
<protein>
    <recommendedName>
        <fullName evidence="10">ABC transmembrane type-1 domain-containing protein</fullName>
    </recommendedName>
</protein>
<reference evidence="11" key="1">
    <citation type="journal article" date="2023" name="Mol. Ecol. Resour.">
        <title>Chromosome-level genome assembly of a triploid poplar Populus alba 'Berolinensis'.</title>
        <authorList>
            <person name="Chen S."/>
            <person name="Yu Y."/>
            <person name="Wang X."/>
            <person name="Wang S."/>
            <person name="Zhang T."/>
            <person name="Zhou Y."/>
            <person name="He R."/>
            <person name="Meng N."/>
            <person name="Wang Y."/>
            <person name="Liu W."/>
            <person name="Liu Z."/>
            <person name="Liu J."/>
            <person name="Guo Q."/>
            <person name="Huang H."/>
            <person name="Sederoff R.R."/>
            <person name="Wang G."/>
            <person name="Qu G."/>
            <person name="Chen S."/>
        </authorList>
    </citation>
    <scope>NUCLEOTIDE SEQUENCE</scope>
    <source>
        <strain evidence="11">SC-2020</strain>
    </source>
</reference>
<evidence type="ECO:0000256" key="4">
    <source>
        <dbReference type="ARBA" id="ARBA00022692"/>
    </source>
</evidence>
<evidence type="ECO:0000256" key="7">
    <source>
        <dbReference type="ARBA" id="ARBA00022989"/>
    </source>
</evidence>
<proteinExistence type="inferred from homology"/>
<dbReference type="Proteomes" id="UP001164929">
    <property type="component" value="Chromosome 11"/>
</dbReference>
<feature type="transmembrane region" description="Helical" evidence="9">
    <location>
        <begin position="123"/>
        <end position="142"/>
    </location>
</feature>
<keyword evidence="5" id="KW-0547">Nucleotide-binding</keyword>
<keyword evidence="6" id="KW-0067">ATP-binding</keyword>
<dbReference type="AlphaFoldDB" id="A0AAD6Q5D0"/>
<dbReference type="SUPFAM" id="SSF90123">
    <property type="entry name" value="ABC transporter transmembrane region"/>
    <property type="match status" value="1"/>
</dbReference>
<name>A0AAD6Q5D0_9ROSI</name>
<evidence type="ECO:0000313" key="12">
    <source>
        <dbReference type="Proteomes" id="UP001164929"/>
    </source>
</evidence>